<dbReference type="RefSeq" id="WP_131237702.1">
    <property type="nucleotide sequence ID" value="NZ_SJTH01000025.1"/>
</dbReference>
<dbReference type="SUPFAM" id="SSF55166">
    <property type="entry name" value="Hedgehog/DD-peptidase"/>
    <property type="match status" value="1"/>
</dbReference>
<dbReference type="Proteomes" id="UP000293846">
    <property type="component" value="Unassembled WGS sequence"/>
</dbReference>
<organism evidence="3 4">
    <name type="scientific">Cytobacillus praedii</name>
    <dbReference type="NCBI Taxonomy" id="1742358"/>
    <lineage>
        <taxon>Bacteria</taxon>
        <taxon>Bacillati</taxon>
        <taxon>Bacillota</taxon>
        <taxon>Bacilli</taxon>
        <taxon>Bacillales</taxon>
        <taxon>Bacillaceae</taxon>
        <taxon>Cytobacillus</taxon>
    </lineage>
</organism>
<dbReference type="PROSITE" id="PS51257">
    <property type="entry name" value="PROKAR_LIPOPROTEIN"/>
    <property type="match status" value="1"/>
</dbReference>
<dbReference type="OrthoDB" id="9792074at2"/>
<dbReference type="Gene3D" id="3.30.1380.10">
    <property type="match status" value="1"/>
</dbReference>
<feature type="domain" description="D-alanyl-D-alanine carboxypeptidase-like core" evidence="2">
    <location>
        <begin position="131"/>
        <end position="260"/>
    </location>
</feature>
<dbReference type="PANTHER" id="PTHR34385">
    <property type="entry name" value="D-ALANYL-D-ALANINE CARBOXYPEPTIDASE"/>
    <property type="match status" value="1"/>
</dbReference>
<keyword evidence="3" id="KW-0121">Carboxypeptidase</keyword>
<dbReference type="GO" id="GO:0006508">
    <property type="term" value="P:proteolysis"/>
    <property type="evidence" value="ECO:0007669"/>
    <property type="project" value="InterPro"/>
</dbReference>
<protein>
    <submittedName>
        <fullName evidence="3">D-alanyl-D-alanine carboxypeptidase family protein</fullName>
    </submittedName>
</protein>
<dbReference type="CDD" id="cd14852">
    <property type="entry name" value="LD-carboxypeptidase"/>
    <property type="match status" value="1"/>
</dbReference>
<evidence type="ECO:0000313" key="4">
    <source>
        <dbReference type="Proteomes" id="UP000293846"/>
    </source>
</evidence>
<reference evidence="3 4" key="1">
    <citation type="submission" date="2019-03" db="EMBL/GenBank/DDBJ databases">
        <authorList>
            <person name="Jensen L."/>
            <person name="Storgaard J."/>
            <person name="Sulaj E."/>
            <person name="Schramm A."/>
            <person name="Marshall I.P.G."/>
        </authorList>
    </citation>
    <scope>NUCLEOTIDE SEQUENCE [LARGE SCALE GENOMIC DNA]</scope>
    <source>
        <strain evidence="3 4">2017H2G3</strain>
    </source>
</reference>
<keyword evidence="3" id="KW-0378">Hydrolase</keyword>
<dbReference type="PANTHER" id="PTHR34385:SF1">
    <property type="entry name" value="PEPTIDOGLYCAN L-ALANYL-D-GLUTAMATE ENDOPEPTIDASE CWLK"/>
    <property type="match status" value="1"/>
</dbReference>
<dbReference type="GO" id="GO:0004180">
    <property type="term" value="F:carboxypeptidase activity"/>
    <property type="evidence" value="ECO:0007669"/>
    <property type="project" value="UniProtKB-KW"/>
</dbReference>
<evidence type="ECO:0000313" key="3">
    <source>
        <dbReference type="EMBL" id="TCJ02895.1"/>
    </source>
</evidence>
<sequence>MKKIVALTAISGLLLAGCSQLDPILEKVPFLKNDNETERTADVIDKEAENNNEIVKKQTEDQNKSEENVPTLEAAFFNDVKVVNGRNIIQNPTNFMVLVNKEFSLPDGYTPEDLVRPNVLFSFGDQDIEKAYMRQDAATALEKMFEEAKKLGIHLFAVSGYRSYNRQIQVYKAEVNKFGEEKAALAVAVPGTSEHQTGLTMDLSSQSAKFELSEQFGETPEGKWIAANAHLYGFILRYPKGKEGITGYKYEPWHFRYVGKEAATIIYKKGWTLEEYFGTVKKI</sequence>
<dbReference type="InterPro" id="IPR058193">
    <property type="entry name" value="VanY/YodJ_core_dom"/>
</dbReference>
<keyword evidence="3" id="KW-0645">Protease</keyword>
<name>A0A4R1ARZ2_9BACI</name>
<evidence type="ECO:0000259" key="2">
    <source>
        <dbReference type="Pfam" id="PF02557"/>
    </source>
</evidence>
<evidence type="ECO:0000256" key="1">
    <source>
        <dbReference type="SAM" id="MobiDB-lite"/>
    </source>
</evidence>
<dbReference type="InterPro" id="IPR052179">
    <property type="entry name" value="DD-CPase-like"/>
</dbReference>
<feature type="region of interest" description="Disordered" evidence="1">
    <location>
        <begin position="46"/>
        <end position="67"/>
    </location>
</feature>
<dbReference type="InterPro" id="IPR009045">
    <property type="entry name" value="Zn_M74/Hedgehog-like"/>
</dbReference>
<dbReference type="EMBL" id="SJTH01000025">
    <property type="protein sequence ID" value="TCJ02895.1"/>
    <property type="molecule type" value="Genomic_DNA"/>
</dbReference>
<gene>
    <name evidence="3" type="ORF">E0Y62_17390</name>
</gene>
<dbReference type="STRING" id="1742358.GCA_001439605_04913"/>
<comment type="caution">
    <text evidence="3">The sequence shown here is derived from an EMBL/GenBank/DDBJ whole genome shotgun (WGS) entry which is preliminary data.</text>
</comment>
<dbReference type="Pfam" id="PF02557">
    <property type="entry name" value="VanY"/>
    <property type="match status" value="1"/>
</dbReference>
<proteinExistence type="predicted"/>
<dbReference type="AlphaFoldDB" id="A0A4R1ARZ2"/>
<keyword evidence="4" id="KW-1185">Reference proteome</keyword>
<dbReference type="InterPro" id="IPR003709">
    <property type="entry name" value="VanY-like_core_dom"/>
</dbReference>
<accession>A0A4R1ARZ2</accession>